<evidence type="ECO:0000313" key="5">
    <source>
        <dbReference type="Proteomes" id="UP000721844"/>
    </source>
</evidence>
<dbReference type="AlphaFoldDB" id="A0A963Z3U0"/>
<dbReference type="PANTHER" id="PTHR43103:SF3">
    <property type="entry name" value="ADP-L-GLYCERO-D-MANNO-HEPTOSE-6-EPIMERASE"/>
    <property type="match status" value="1"/>
</dbReference>
<dbReference type="RefSeq" id="WP_227308916.1">
    <property type="nucleotide sequence ID" value="NZ_JAESVA010000006.1"/>
</dbReference>
<protein>
    <submittedName>
        <fullName evidence="4">SDR family oxidoreductase</fullName>
    </submittedName>
</protein>
<dbReference type="Gene3D" id="3.40.50.720">
    <property type="entry name" value="NAD(P)-binding Rossmann-like Domain"/>
    <property type="match status" value="1"/>
</dbReference>
<proteinExistence type="predicted"/>
<dbReference type="SUPFAM" id="SSF51735">
    <property type="entry name" value="NAD(P)-binding Rossmann-fold domains"/>
    <property type="match status" value="1"/>
</dbReference>
<dbReference type="InterPro" id="IPR050005">
    <property type="entry name" value="DenD"/>
</dbReference>
<keyword evidence="5" id="KW-1185">Reference proteome</keyword>
<accession>A0A963Z3U0</accession>
<dbReference type="InterPro" id="IPR001509">
    <property type="entry name" value="Epimerase_deHydtase"/>
</dbReference>
<dbReference type="EMBL" id="JAESVA010000006">
    <property type="protein sequence ID" value="MCB8882253.1"/>
    <property type="molecule type" value="Genomic_DNA"/>
</dbReference>
<keyword evidence="2" id="KW-0119">Carbohydrate metabolism</keyword>
<dbReference type="Pfam" id="PF01370">
    <property type="entry name" value="Epimerase"/>
    <property type="match status" value="1"/>
</dbReference>
<organism evidence="4 5">
    <name type="scientific">Acidisoma cellulosilyticum</name>
    <dbReference type="NCBI Taxonomy" id="2802395"/>
    <lineage>
        <taxon>Bacteria</taxon>
        <taxon>Pseudomonadati</taxon>
        <taxon>Pseudomonadota</taxon>
        <taxon>Alphaproteobacteria</taxon>
        <taxon>Acetobacterales</taxon>
        <taxon>Acidocellaceae</taxon>
        <taxon>Acidisoma</taxon>
    </lineage>
</organism>
<evidence type="ECO:0000313" key="4">
    <source>
        <dbReference type="EMBL" id="MCB8882253.1"/>
    </source>
</evidence>
<feature type="domain" description="NAD-dependent epimerase/dehydratase" evidence="3">
    <location>
        <begin position="3"/>
        <end position="212"/>
    </location>
</feature>
<dbReference type="NCBIfam" id="NF043036">
    <property type="entry name" value="ErythonDh"/>
    <property type="match status" value="1"/>
</dbReference>
<evidence type="ECO:0000259" key="3">
    <source>
        <dbReference type="Pfam" id="PF01370"/>
    </source>
</evidence>
<sequence length="331" mass="35551">MHVLIIGAAGMLGRKLSEGLVSDGKIGDRAIKRLTLADAIAPKVPHGFTGDAACVTVDLTAPDAAASLLHAKPDVIFHLAAIVSGEAEVDFEKGYAVNLDGTRALFEEIRLAQKDGPWKPRLVFASSIAVFGGDMPDVIGDDYFHTPETSYGTQKAICELLLADYSRRGIFDGIAIRLPTVCVRPGAPNKAASGFFSGIIREPLAGLPAILPVSDDVRHWMASPRATVAFLIHAAEIDLSLMKNRRCITMPGTSVTVKEQIDALVRVAGTKLADLIERKRDPAIELIVSGWARGFNPQRAESLGFKADKEFDDIVRIHIQDELGGKLPNLG</sequence>
<name>A0A963Z3U0_9PROT</name>
<dbReference type="InterPro" id="IPR036291">
    <property type="entry name" value="NAD(P)-bd_dom_sf"/>
</dbReference>
<gene>
    <name evidence="4" type="ORF">ACELLULO517_18545</name>
</gene>
<dbReference type="CDD" id="cd05238">
    <property type="entry name" value="Gne_like_SDR_e"/>
    <property type="match status" value="1"/>
</dbReference>
<keyword evidence="1" id="KW-0521">NADP</keyword>
<comment type="caution">
    <text evidence="4">The sequence shown here is derived from an EMBL/GenBank/DDBJ whole genome shotgun (WGS) entry which is preliminary data.</text>
</comment>
<dbReference type="Gene3D" id="3.90.25.10">
    <property type="entry name" value="UDP-galactose 4-epimerase, domain 1"/>
    <property type="match status" value="1"/>
</dbReference>
<evidence type="ECO:0000256" key="1">
    <source>
        <dbReference type="ARBA" id="ARBA00022857"/>
    </source>
</evidence>
<evidence type="ECO:0000256" key="2">
    <source>
        <dbReference type="ARBA" id="ARBA00023277"/>
    </source>
</evidence>
<dbReference type="Proteomes" id="UP000721844">
    <property type="component" value="Unassembled WGS sequence"/>
</dbReference>
<reference evidence="4 5" key="1">
    <citation type="journal article" date="2021" name="Microorganisms">
        <title>Acidisoma silvae sp. nov. and Acidisomacellulosilytica sp. nov., Two Acidophilic Bacteria Isolated from Decaying Wood, Hydrolyzing Cellulose and Producing Poly-3-hydroxybutyrate.</title>
        <authorList>
            <person name="Mieszkin S."/>
            <person name="Pouder E."/>
            <person name="Uroz S."/>
            <person name="Simon-Colin C."/>
            <person name="Alain K."/>
        </authorList>
    </citation>
    <scope>NUCLEOTIDE SEQUENCE [LARGE SCALE GENOMIC DNA]</scope>
    <source>
        <strain evidence="4 5">HW T5.17</strain>
    </source>
</reference>
<dbReference type="PANTHER" id="PTHR43103">
    <property type="entry name" value="NUCLEOSIDE-DIPHOSPHATE-SUGAR EPIMERASE"/>
    <property type="match status" value="1"/>
</dbReference>
<dbReference type="GO" id="GO:0016491">
    <property type="term" value="F:oxidoreductase activity"/>
    <property type="evidence" value="ECO:0007669"/>
    <property type="project" value="InterPro"/>
</dbReference>